<dbReference type="FunFam" id="3.50.40.10:FF:000001">
    <property type="entry name" value="Phenylalanine--tRNA ligase beta subunit"/>
    <property type="match status" value="1"/>
</dbReference>
<dbReference type="GO" id="GO:0016740">
    <property type="term" value="F:transferase activity"/>
    <property type="evidence" value="ECO:0007669"/>
    <property type="project" value="UniProtKB-ARBA"/>
</dbReference>
<evidence type="ECO:0000313" key="20">
    <source>
        <dbReference type="EMBL" id="TFB24981.1"/>
    </source>
</evidence>
<dbReference type="AlphaFoldDB" id="A0A4Y8IZ89"/>
<dbReference type="FunFam" id="2.40.50.140:FF:000045">
    <property type="entry name" value="Phenylalanine--tRNA ligase beta subunit"/>
    <property type="match status" value="1"/>
</dbReference>
<dbReference type="SUPFAM" id="SSF50249">
    <property type="entry name" value="Nucleic acid-binding proteins"/>
    <property type="match status" value="1"/>
</dbReference>
<dbReference type="SUPFAM" id="SSF55681">
    <property type="entry name" value="Class II aaRS and biotin synthetases"/>
    <property type="match status" value="1"/>
</dbReference>
<comment type="cofactor">
    <cofactor evidence="15">
        <name>Mg(2+)</name>
        <dbReference type="ChEBI" id="CHEBI:18420"/>
    </cofactor>
    <text evidence="15">Binds 2 magnesium ions per tetramer.</text>
</comment>
<comment type="catalytic activity">
    <reaction evidence="14 15">
        <text>tRNA(Phe) + L-phenylalanine + ATP = L-phenylalanyl-tRNA(Phe) + AMP + diphosphate + H(+)</text>
        <dbReference type="Rhea" id="RHEA:19413"/>
        <dbReference type="Rhea" id="RHEA-COMP:9668"/>
        <dbReference type="Rhea" id="RHEA-COMP:9699"/>
        <dbReference type="ChEBI" id="CHEBI:15378"/>
        <dbReference type="ChEBI" id="CHEBI:30616"/>
        <dbReference type="ChEBI" id="CHEBI:33019"/>
        <dbReference type="ChEBI" id="CHEBI:58095"/>
        <dbReference type="ChEBI" id="CHEBI:78442"/>
        <dbReference type="ChEBI" id="CHEBI:78531"/>
        <dbReference type="ChEBI" id="CHEBI:456215"/>
        <dbReference type="EC" id="6.1.1.20"/>
    </reaction>
</comment>
<dbReference type="InterPro" id="IPR033714">
    <property type="entry name" value="tRNA_bind_bactPheRS"/>
</dbReference>
<dbReference type="InterPro" id="IPR009061">
    <property type="entry name" value="DNA-bd_dom_put_sf"/>
</dbReference>
<evidence type="ECO:0000256" key="16">
    <source>
        <dbReference type="PROSITE-ProRule" id="PRU00209"/>
    </source>
</evidence>
<feature type="binding site" evidence="15">
    <location>
        <position position="472"/>
    </location>
    <ligand>
        <name>Mg(2+)</name>
        <dbReference type="ChEBI" id="CHEBI:18420"/>
        <note>shared with alpha subunit</note>
    </ligand>
</feature>
<keyword evidence="6 15" id="KW-0436">Ligase</keyword>
<evidence type="ECO:0000256" key="2">
    <source>
        <dbReference type="ARBA" id="ARBA00008653"/>
    </source>
</evidence>
<dbReference type="PANTHER" id="PTHR10947:SF0">
    <property type="entry name" value="PHENYLALANINE--TRNA LIGASE BETA SUBUNIT"/>
    <property type="match status" value="1"/>
</dbReference>
<dbReference type="SUPFAM" id="SSF54991">
    <property type="entry name" value="Anticodon-binding domain of PheRS"/>
    <property type="match status" value="1"/>
</dbReference>
<dbReference type="Gene3D" id="3.30.56.10">
    <property type="match status" value="2"/>
</dbReference>
<sequence length="808" mass="90451">MLVSRKWLEQYVDLNNIETNDLAETITKSGLEVEQVHGPALAHEKVVVGYVKECEQHPNADKLNVCQVDVGEEELAQIVCGAPNVAKGQHVVVAKPGARLPGGFKIKKAKLRGEASEGMICSLQELGIDEKYVQDEFKEGIYVFQEDVKAGEPACPILNLDDEIIEIELTANRSDCLSMFGMAYEVSAVYNKDINLPNPEVQISNEASSDYISVKIEDEKANPYYGAWIIKNVTVKSSPSWLQNRLISAGIRPINNVVDVTNYVLLEYGQPLHAFDYDRFGSKEVVTRLAKDGETIKTLDGEERTLTSDHLVITNGKEAHAIAGVMGGEESEVQDDTTTILLEAAYFDPGVVRQGSKDHGLRSEASVRFEKGLDITRVKEAATRAAELLSELGNGTVLGELEEEGSTDYTPEVVKFTQDEINKKIGTDISTNEMKSIIERLRFDVEVDGNSFTVTVPPRRNDISIKEDMVEEIARLYGYDNIPYTLPIGSAHKGGLTRRQKLIRETQDYLQKAGLNESLTYSLTKEDWATKFVSPEIKSMNTEPINLALPMTDLHSHLRLSAIPELLSSVQYNVARNQYNVALYEIGSVYLQKEKGSQPEENLRVSGAVTGLWENHPWQGEKLEVDFFVIKGILEGMCEHLLGRNVEFEKADLDDMHPGRTAVVKLDNEVIGYVGQVHPMVQKGYDLQETYVFDLNLDQLLDQANASEKYRAITKYPAIAQDLAFVVDRDVPAKQLEDAILQQGQPYLETVRVFDVYQGEHMEEGKKSIAFNLVFQNDERTLKDEEIEEARNTIVKYIEDNFNAVLRG</sequence>
<dbReference type="FunFam" id="3.30.930.10:FF:000022">
    <property type="entry name" value="Phenylalanine--tRNA ligase beta subunit"/>
    <property type="match status" value="1"/>
</dbReference>
<keyword evidence="4 15" id="KW-0963">Cytoplasm</keyword>
<accession>A0A4Y8IZ89</accession>
<keyword evidence="13 15" id="KW-0030">Aminoacyl-tRNA synthetase</keyword>
<keyword evidence="21" id="KW-1185">Reference proteome</keyword>
<reference evidence="20 21" key="1">
    <citation type="submission" date="2019-03" db="EMBL/GenBank/DDBJ databases">
        <authorList>
            <person name="He R.-H."/>
        </authorList>
    </citation>
    <scope>NUCLEOTIDE SEQUENCE [LARGE SCALE GENOMIC DNA]</scope>
    <source>
        <strain evidence="21">SH 714</strain>
    </source>
</reference>
<dbReference type="SUPFAM" id="SSF46955">
    <property type="entry name" value="Putative DNA-binding domain"/>
    <property type="match status" value="1"/>
</dbReference>
<dbReference type="GO" id="GO:0140096">
    <property type="term" value="F:catalytic activity, acting on a protein"/>
    <property type="evidence" value="ECO:0007669"/>
    <property type="project" value="UniProtKB-ARBA"/>
</dbReference>
<dbReference type="Gene3D" id="3.50.40.10">
    <property type="entry name" value="Phenylalanyl-trna Synthetase, Chain B, domain 3"/>
    <property type="match status" value="1"/>
</dbReference>
<keyword evidence="10 15" id="KW-0460">Magnesium</keyword>
<evidence type="ECO:0000256" key="7">
    <source>
        <dbReference type="ARBA" id="ARBA00022723"/>
    </source>
</evidence>
<dbReference type="PROSITE" id="PS50886">
    <property type="entry name" value="TRBD"/>
    <property type="match status" value="1"/>
</dbReference>
<dbReference type="Gene3D" id="3.30.70.380">
    <property type="entry name" value="Ferrodoxin-fold anticodon-binding domain"/>
    <property type="match status" value="1"/>
</dbReference>
<keyword evidence="11 16" id="KW-0694">RNA-binding</keyword>
<dbReference type="FunFam" id="3.30.56.10:FF:000002">
    <property type="entry name" value="Phenylalanine--tRNA ligase beta subunit"/>
    <property type="match status" value="1"/>
</dbReference>
<dbReference type="RefSeq" id="WP_134338441.1">
    <property type="nucleotide sequence ID" value="NZ_SOPW01000001.1"/>
</dbReference>
<dbReference type="PROSITE" id="PS51483">
    <property type="entry name" value="B5"/>
    <property type="match status" value="1"/>
</dbReference>
<evidence type="ECO:0000256" key="8">
    <source>
        <dbReference type="ARBA" id="ARBA00022741"/>
    </source>
</evidence>
<dbReference type="SMART" id="SM00896">
    <property type="entry name" value="FDX-ACB"/>
    <property type="match status" value="1"/>
</dbReference>
<evidence type="ECO:0000256" key="12">
    <source>
        <dbReference type="ARBA" id="ARBA00022917"/>
    </source>
</evidence>
<dbReference type="InterPro" id="IPR045864">
    <property type="entry name" value="aa-tRNA-synth_II/BPL/LPL"/>
</dbReference>
<comment type="subunit">
    <text evidence="3 15">Tetramer of two alpha and two beta subunits.</text>
</comment>
<dbReference type="Pfam" id="PF17759">
    <property type="entry name" value="tRNA_synthFbeta"/>
    <property type="match status" value="1"/>
</dbReference>
<comment type="caution">
    <text evidence="20">The sequence shown here is derived from an EMBL/GenBank/DDBJ whole genome shotgun (WGS) entry which is preliminary data.</text>
</comment>
<dbReference type="InterPro" id="IPR020825">
    <property type="entry name" value="Phe-tRNA_synthase-like_B3/B4"/>
</dbReference>
<dbReference type="InterPro" id="IPR012340">
    <property type="entry name" value="NA-bd_OB-fold"/>
</dbReference>
<feature type="domain" description="B5" evidence="19">
    <location>
        <begin position="409"/>
        <end position="484"/>
    </location>
</feature>
<evidence type="ECO:0000256" key="3">
    <source>
        <dbReference type="ARBA" id="ARBA00011209"/>
    </source>
</evidence>
<dbReference type="GO" id="GO:0000049">
    <property type="term" value="F:tRNA binding"/>
    <property type="evidence" value="ECO:0007669"/>
    <property type="project" value="UniProtKB-UniRule"/>
</dbReference>
<proteinExistence type="inferred from homology"/>
<dbReference type="GO" id="GO:0004826">
    <property type="term" value="F:phenylalanine-tRNA ligase activity"/>
    <property type="evidence" value="ECO:0007669"/>
    <property type="project" value="UniProtKB-UniRule"/>
</dbReference>
<dbReference type="GO" id="GO:0005524">
    <property type="term" value="F:ATP binding"/>
    <property type="evidence" value="ECO:0007669"/>
    <property type="project" value="UniProtKB-UniRule"/>
</dbReference>
<dbReference type="InterPro" id="IPR002547">
    <property type="entry name" value="tRNA-bd_dom"/>
</dbReference>
<dbReference type="Pfam" id="PF03483">
    <property type="entry name" value="B3_4"/>
    <property type="match status" value="1"/>
</dbReference>
<dbReference type="Pfam" id="PF01588">
    <property type="entry name" value="tRNA_bind"/>
    <property type="match status" value="1"/>
</dbReference>
<feature type="domain" description="TRNA-binding" evidence="17">
    <location>
        <begin position="40"/>
        <end position="155"/>
    </location>
</feature>
<evidence type="ECO:0000256" key="14">
    <source>
        <dbReference type="ARBA" id="ARBA00049255"/>
    </source>
</evidence>
<dbReference type="CDD" id="cd00769">
    <property type="entry name" value="PheRS_beta_core"/>
    <property type="match status" value="1"/>
</dbReference>
<keyword evidence="8 15" id="KW-0547">Nucleotide-binding</keyword>
<dbReference type="SMART" id="SM00874">
    <property type="entry name" value="B5"/>
    <property type="match status" value="1"/>
</dbReference>
<evidence type="ECO:0000256" key="11">
    <source>
        <dbReference type="ARBA" id="ARBA00022884"/>
    </source>
</evidence>
<feature type="domain" description="FDX-ACB" evidence="18">
    <location>
        <begin position="714"/>
        <end position="807"/>
    </location>
</feature>
<dbReference type="EMBL" id="SOPW01000001">
    <property type="protein sequence ID" value="TFB24981.1"/>
    <property type="molecule type" value="Genomic_DNA"/>
</dbReference>
<dbReference type="PROSITE" id="PS51447">
    <property type="entry name" value="FDX_ACB"/>
    <property type="match status" value="1"/>
</dbReference>
<evidence type="ECO:0000256" key="4">
    <source>
        <dbReference type="ARBA" id="ARBA00022490"/>
    </source>
</evidence>
<evidence type="ECO:0000256" key="9">
    <source>
        <dbReference type="ARBA" id="ARBA00022840"/>
    </source>
</evidence>
<evidence type="ECO:0000256" key="5">
    <source>
        <dbReference type="ARBA" id="ARBA00022555"/>
    </source>
</evidence>
<dbReference type="HAMAP" id="MF_00283">
    <property type="entry name" value="Phe_tRNA_synth_beta1"/>
    <property type="match status" value="1"/>
</dbReference>
<evidence type="ECO:0000256" key="1">
    <source>
        <dbReference type="ARBA" id="ARBA00004496"/>
    </source>
</evidence>
<dbReference type="InterPro" id="IPR045060">
    <property type="entry name" value="Phe-tRNA-ligase_IIc_bsu"/>
</dbReference>
<dbReference type="InterPro" id="IPR005146">
    <property type="entry name" value="B3/B4_tRNA-bd"/>
</dbReference>
<name>A0A4Y8IZ89_9BACI</name>
<dbReference type="NCBIfam" id="TIGR00472">
    <property type="entry name" value="pheT_bact"/>
    <property type="match status" value="1"/>
</dbReference>
<feature type="binding site" evidence="15">
    <location>
        <position position="468"/>
    </location>
    <ligand>
        <name>Mg(2+)</name>
        <dbReference type="ChEBI" id="CHEBI:18420"/>
        <note>shared with alpha subunit</note>
    </ligand>
</feature>
<evidence type="ECO:0000256" key="6">
    <source>
        <dbReference type="ARBA" id="ARBA00022598"/>
    </source>
</evidence>
<dbReference type="Pfam" id="PF03484">
    <property type="entry name" value="B5"/>
    <property type="match status" value="1"/>
</dbReference>
<evidence type="ECO:0000259" key="18">
    <source>
        <dbReference type="PROSITE" id="PS51447"/>
    </source>
</evidence>
<evidence type="ECO:0000259" key="19">
    <source>
        <dbReference type="PROSITE" id="PS51483"/>
    </source>
</evidence>
<organism evidence="20 21">
    <name type="scientific">Filobacillus milosensis</name>
    <dbReference type="NCBI Taxonomy" id="94137"/>
    <lineage>
        <taxon>Bacteria</taxon>
        <taxon>Bacillati</taxon>
        <taxon>Bacillota</taxon>
        <taxon>Bacilli</taxon>
        <taxon>Bacillales</taxon>
        <taxon>Bacillaceae</taxon>
        <taxon>Filobacillus</taxon>
    </lineage>
</organism>
<dbReference type="OrthoDB" id="9805455at2"/>
<comment type="subcellular location">
    <subcellularLocation>
        <location evidence="1 15">Cytoplasm</location>
    </subcellularLocation>
</comment>
<gene>
    <name evidence="15" type="primary">pheT</name>
    <name evidence="20" type="ORF">E3U55_00905</name>
</gene>
<dbReference type="InterPro" id="IPR041616">
    <property type="entry name" value="PheRS_beta_core"/>
</dbReference>
<evidence type="ECO:0000256" key="13">
    <source>
        <dbReference type="ARBA" id="ARBA00023146"/>
    </source>
</evidence>
<dbReference type="GO" id="GO:0006432">
    <property type="term" value="P:phenylalanyl-tRNA aminoacylation"/>
    <property type="evidence" value="ECO:0007669"/>
    <property type="project" value="UniProtKB-UniRule"/>
</dbReference>
<dbReference type="InterPro" id="IPR005147">
    <property type="entry name" value="tRNA_synthase_B5-dom"/>
</dbReference>
<keyword evidence="5 16" id="KW-0820">tRNA-binding</keyword>
<dbReference type="FunFam" id="3.30.70.380:FF:000001">
    <property type="entry name" value="Phenylalanine--tRNA ligase beta subunit"/>
    <property type="match status" value="1"/>
</dbReference>
<keyword evidence="12 15" id="KW-0648">Protein biosynthesis</keyword>
<dbReference type="SUPFAM" id="SSF56037">
    <property type="entry name" value="PheT/TilS domain"/>
    <property type="match status" value="1"/>
</dbReference>
<dbReference type="SMART" id="SM00873">
    <property type="entry name" value="B3_4"/>
    <property type="match status" value="1"/>
</dbReference>
<dbReference type="GO" id="GO:0009328">
    <property type="term" value="C:phenylalanine-tRNA ligase complex"/>
    <property type="evidence" value="ECO:0007669"/>
    <property type="project" value="TreeGrafter"/>
</dbReference>
<evidence type="ECO:0000259" key="17">
    <source>
        <dbReference type="PROSITE" id="PS50886"/>
    </source>
</evidence>
<evidence type="ECO:0000313" key="21">
    <source>
        <dbReference type="Proteomes" id="UP000297975"/>
    </source>
</evidence>
<evidence type="ECO:0000256" key="15">
    <source>
        <dbReference type="HAMAP-Rule" id="MF_00283"/>
    </source>
</evidence>
<dbReference type="InterPro" id="IPR005121">
    <property type="entry name" value="Fdx_antiC-bd"/>
</dbReference>
<dbReference type="EC" id="6.1.1.20" evidence="15"/>
<dbReference type="NCBIfam" id="NF045760">
    <property type="entry name" value="YtpR"/>
    <property type="match status" value="1"/>
</dbReference>
<dbReference type="CDD" id="cd02796">
    <property type="entry name" value="tRNA_bind_bactPheRS"/>
    <property type="match status" value="1"/>
</dbReference>
<feature type="binding site" evidence="15">
    <location>
        <position position="462"/>
    </location>
    <ligand>
        <name>Mg(2+)</name>
        <dbReference type="ChEBI" id="CHEBI:18420"/>
        <note>shared with alpha subunit</note>
    </ligand>
</feature>
<protein>
    <recommendedName>
        <fullName evidence="15">Phenylalanine--tRNA ligase beta subunit</fullName>
        <ecNumber evidence="15">6.1.1.20</ecNumber>
    </recommendedName>
    <alternativeName>
        <fullName evidence="15">Phenylalanyl-tRNA synthetase beta subunit</fullName>
        <shortName evidence="15">PheRS</shortName>
    </alternativeName>
</protein>
<comment type="similarity">
    <text evidence="2 15">Belongs to the phenylalanyl-tRNA synthetase beta subunit family. Type 1 subfamily.</text>
</comment>
<keyword evidence="7 15" id="KW-0479">Metal-binding</keyword>
<dbReference type="GO" id="GO:0000287">
    <property type="term" value="F:magnesium ion binding"/>
    <property type="evidence" value="ECO:0007669"/>
    <property type="project" value="UniProtKB-UniRule"/>
</dbReference>
<dbReference type="Gene3D" id="3.30.930.10">
    <property type="entry name" value="Bira Bifunctional Protein, Domain 2"/>
    <property type="match status" value="1"/>
</dbReference>
<dbReference type="Proteomes" id="UP000297975">
    <property type="component" value="Unassembled WGS sequence"/>
</dbReference>
<dbReference type="Pfam" id="PF03147">
    <property type="entry name" value="FDX-ACB"/>
    <property type="match status" value="1"/>
</dbReference>
<keyword evidence="9 15" id="KW-0067">ATP-binding</keyword>
<evidence type="ECO:0000256" key="10">
    <source>
        <dbReference type="ARBA" id="ARBA00022842"/>
    </source>
</evidence>
<dbReference type="PANTHER" id="PTHR10947">
    <property type="entry name" value="PHENYLALANYL-TRNA SYNTHETASE BETA CHAIN AND LEUCINE-RICH REPEAT-CONTAINING PROTEIN 47"/>
    <property type="match status" value="1"/>
</dbReference>
<dbReference type="InterPro" id="IPR004532">
    <property type="entry name" value="Phe-tRNA-ligase_IIc_bsu_bact"/>
</dbReference>
<dbReference type="InterPro" id="IPR036690">
    <property type="entry name" value="Fdx_antiC-bd_sf"/>
</dbReference>
<dbReference type="Gene3D" id="2.40.50.140">
    <property type="entry name" value="Nucleic acid-binding proteins"/>
    <property type="match status" value="1"/>
</dbReference>
<feature type="binding site" evidence="15">
    <location>
        <position position="471"/>
    </location>
    <ligand>
        <name>Mg(2+)</name>
        <dbReference type="ChEBI" id="CHEBI:18420"/>
        <note>shared with alpha subunit</note>
    </ligand>
</feature>